<comment type="similarity">
    <text evidence="7">Belongs to the binding-protein-dependent transport system permease family.</text>
</comment>
<keyword evidence="6 7" id="KW-0472">Membrane</keyword>
<organism evidence="10 11">
    <name type="scientific">Phaeobacter piscinae</name>
    <dbReference type="NCBI Taxonomy" id="1580596"/>
    <lineage>
        <taxon>Bacteria</taxon>
        <taxon>Pseudomonadati</taxon>
        <taxon>Pseudomonadota</taxon>
        <taxon>Alphaproteobacteria</taxon>
        <taxon>Rhodobacterales</taxon>
        <taxon>Roseobacteraceae</taxon>
        <taxon>Phaeobacter</taxon>
    </lineage>
</organism>
<dbReference type="PROSITE" id="PS50928">
    <property type="entry name" value="ABC_TM1"/>
    <property type="match status" value="1"/>
</dbReference>
<evidence type="ECO:0000256" key="5">
    <source>
        <dbReference type="ARBA" id="ARBA00022989"/>
    </source>
</evidence>
<keyword evidence="4 7" id="KW-0812">Transmembrane</keyword>
<sequence>MSDTRIAAVQPAPSTEAPHQHAPVRPVQFRGGGFAPRGGRWVGALVFVLLLVLAELGTRQGWISNLTLPRPSDVLATLGELYASGLLWTHVSVSLSRLVVGAALGASVGIGVGLMIGLFSYVRAGLVPLVAALFPIPKIALLPLFVIWFGIDEGSKYALIAFGTFTPTVVATYGAVDNVDRSLIRMGQSFNLSWLSIVRKIVLPGAMPGILSGLRISLAIAIILLVAAEMLGAEHGIGAYILEAGSLYDLERLFAGVAILSVLGVVVSSLIGLIERRLLRWRS</sequence>
<dbReference type="InterPro" id="IPR035906">
    <property type="entry name" value="MetI-like_sf"/>
</dbReference>
<dbReference type="RefSeq" id="WP_096869379.1">
    <property type="nucleotide sequence ID" value="NZ_CP010643.1"/>
</dbReference>
<keyword evidence="2 7" id="KW-0813">Transport</keyword>
<evidence type="ECO:0000313" key="11">
    <source>
        <dbReference type="Proteomes" id="UP000218891"/>
    </source>
</evidence>
<dbReference type="PANTHER" id="PTHR30151">
    <property type="entry name" value="ALKANE SULFONATE ABC TRANSPORTER-RELATED, MEMBRANE SUBUNIT"/>
    <property type="match status" value="1"/>
</dbReference>
<feature type="region of interest" description="Disordered" evidence="8">
    <location>
        <begin position="1"/>
        <end position="24"/>
    </location>
</feature>
<evidence type="ECO:0000256" key="6">
    <source>
        <dbReference type="ARBA" id="ARBA00023136"/>
    </source>
</evidence>
<dbReference type="CDD" id="cd06261">
    <property type="entry name" value="TM_PBP2"/>
    <property type="match status" value="1"/>
</dbReference>
<reference evidence="10 11" key="4">
    <citation type="journal article" date="2018" name="Environ. Microbiol. Rep.">
        <title>Phylogenetic distribution of roseobacticides in the Roseobacter group and their effect on microalgae.</title>
        <authorList>
            <person name="Sonnenschein E.C."/>
            <person name="Phippen C.B."/>
            <person name="Bentzon-Tilia M."/>
            <person name="Rasmussen S.A."/>
            <person name="Nielsen K.F."/>
            <person name="Gram L."/>
        </authorList>
    </citation>
    <scope>NUCLEOTIDE SEQUENCE [LARGE SCALE GENOMIC DNA]</scope>
    <source>
        <strain evidence="10 11">P36</strain>
    </source>
</reference>
<evidence type="ECO:0000313" key="10">
    <source>
        <dbReference type="EMBL" id="ATG36731.1"/>
    </source>
</evidence>
<reference evidence="10 11" key="3">
    <citation type="journal article" date="2017" name="Int. J. Syst. Evol. Microbiol.">
        <title>Adaptation of Surface-Associated Bacteria to the Open Ocean: A Genomically Distinct Subpopulation of Phaeobacter gallaeciensis Colonizes Pacific Mesozooplankton.</title>
        <authorList>
            <person name="Freese H.M."/>
            <person name="Methner A."/>
            <person name="Overmann J."/>
        </authorList>
    </citation>
    <scope>NUCLEOTIDE SEQUENCE [LARGE SCALE GENOMIC DNA]</scope>
    <source>
        <strain evidence="10 11">P36</strain>
    </source>
</reference>
<feature type="transmembrane region" description="Helical" evidence="7">
    <location>
        <begin position="129"/>
        <end position="151"/>
    </location>
</feature>
<evidence type="ECO:0000259" key="9">
    <source>
        <dbReference type="PROSITE" id="PS50928"/>
    </source>
</evidence>
<feature type="transmembrane region" description="Helical" evidence="7">
    <location>
        <begin position="99"/>
        <end position="122"/>
    </location>
</feature>
<evidence type="ECO:0000256" key="1">
    <source>
        <dbReference type="ARBA" id="ARBA00004651"/>
    </source>
</evidence>
<evidence type="ECO:0000256" key="2">
    <source>
        <dbReference type="ARBA" id="ARBA00022448"/>
    </source>
</evidence>
<gene>
    <name evidence="10" type="ORF">PhaeoP36_02621</name>
</gene>
<feature type="domain" description="ABC transmembrane type-1" evidence="9">
    <location>
        <begin position="91"/>
        <end position="275"/>
    </location>
</feature>
<evidence type="ECO:0000256" key="3">
    <source>
        <dbReference type="ARBA" id="ARBA00022475"/>
    </source>
</evidence>
<dbReference type="EMBL" id="CP010643">
    <property type="protein sequence ID" value="ATG36731.1"/>
    <property type="molecule type" value="Genomic_DNA"/>
</dbReference>
<name>A0ABN5DGY5_9RHOB</name>
<keyword evidence="11" id="KW-1185">Reference proteome</keyword>
<feature type="transmembrane region" description="Helical" evidence="7">
    <location>
        <begin position="209"/>
        <end position="233"/>
    </location>
</feature>
<dbReference type="SUPFAM" id="SSF161098">
    <property type="entry name" value="MetI-like"/>
    <property type="match status" value="1"/>
</dbReference>
<dbReference type="Proteomes" id="UP000218891">
    <property type="component" value="Chromosome"/>
</dbReference>
<feature type="transmembrane region" description="Helical" evidence="7">
    <location>
        <begin position="253"/>
        <end position="274"/>
    </location>
</feature>
<feature type="transmembrane region" description="Helical" evidence="7">
    <location>
        <begin position="41"/>
        <end position="62"/>
    </location>
</feature>
<evidence type="ECO:0000256" key="8">
    <source>
        <dbReference type="SAM" id="MobiDB-lite"/>
    </source>
</evidence>
<reference evidence="10 11" key="2">
    <citation type="journal article" date="2017" name="Genome Biol. Evol.">
        <title>Trajectories and Drivers of Genome Evolution in Surface-Associated Marine Phaeobacter.</title>
        <authorList>
            <person name="Freese H.M."/>
            <person name="Sikorski J."/>
            <person name="Bunk B."/>
            <person name="Scheuner C."/>
            <person name="Meier-Kolthoff J.P."/>
            <person name="Sproer C."/>
            <person name="Gram L."/>
            <person name="Overmann J."/>
        </authorList>
    </citation>
    <scope>NUCLEOTIDE SEQUENCE [LARGE SCALE GENOMIC DNA]</scope>
    <source>
        <strain evidence="10 11">P36</strain>
    </source>
</reference>
<dbReference type="InterPro" id="IPR000515">
    <property type="entry name" value="MetI-like"/>
</dbReference>
<keyword evidence="3" id="KW-1003">Cell membrane</keyword>
<dbReference type="PANTHER" id="PTHR30151:SF38">
    <property type="entry name" value="ALIPHATIC SULFONATES TRANSPORT PERMEASE PROTEIN SSUC-RELATED"/>
    <property type="match status" value="1"/>
</dbReference>
<proteinExistence type="inferred from homology"/>
<dbReference type="Pfam" id="PF00528">
    <property type="entry name" value="BPD_transp_1"/>
    <property type="match status" value="1"/>
</dbReference>
<evidence type="ECO:0000256" key="7">
    <source>
        <dbReference type="RuleBase" id="RU363032"/>
    </source>
</evidence>
<comment type="subcellular location">
    <subcellularLocation>
        <location evidence="1 7">Cell membrane</location>
        <topology evidence="1 7">Multi-pass membrane protein</topology>
    </subcellularLocation>
</comment>
<keyword evidence="5 7" id="KW-1133">Transmembrane helix</keyword>
<evidence type="ECO:0000256" key="4">
    <source>
        <dbReference type="ARBA" id="ARBA00022692"/>
    </source>
</evidence>
<accession>A0ABN5DGY5</accession>
<feature type="transmembrane region" description="Helical" evidence="7">
    <location>
        <begin position="157"/>
        <end position="176"/>
    </location>
</feature>
<reference evidence="10 11" key="1">
    <citation type="journal article" date="2017" name="Front. Microbiol.">
        <title>Phaeobacter piscinae sp. nov., a species of the Roseobacter group and potential aquaculture probiont.</title>
        <authorList>
            <person name="Sonnenschein E.C."/>
            <person name="Phippen C.B.W."/>
            <person name="Nielsen K.F."/>
            <person name="Mateiu R.V."/>
            <person name="Melchiorsen J."/>
            <person name="Gram L."/>
            <person name="Overmann J."/>
            <person name="Freese H.M."/>
        </authorList>
    </citation>
    <scope>NUCLEOTIDE SEQUENCE [LARGE SCALE GENOMIC DNA]</scope>
    <source>
        <strain evidence="10 11">P36</strain>
    </source>
</reference>
<protein>
    <submittedName>
        <fullName evidence="10">ABC transporter permease protein</fullName>
    </submittedName>
</protein>
<dbReference type="Gene3D" id="1.10.3720.10">
    <property type="entry name" value="MetI-like"/>
    <property type="match status" value="1"/>
</dbReference>